<evidence type="ECO:0000256" key="10">
    <source>
        <dbReference type="RuleBase" id="RU362071"/>
    </source>
</evidence>
<dbReference type="RefSeq" id="WP_071809752.1">
    <property type="nucleotide sequence ID" value="NZ_MEIA01000542.1"/>
</dbReference>
<keyword evidence="12" id="KW-1185">Reference proteome</keyword>
<keyword evidence="11" id="KW-0282">Flagellum</keyword>
<feature type="transmembrane region" description="Helical" evidence="10">
    <location>
        <begin position="6"/>
        <end position="27"/>
    </location>
</feature>
<dbReference type="EMBL" id="MEIA01000542">
    <property type="protein sequence ID" value="OJF09872.1"/>
    <property type="molecule type" value="Genomic_DNA"/>
</dbReference>
<comment type="subcellular location">
    <subcellularLocation>
        <location evidence="10">Cell membrane</location>
        <topology evidence="10">Multi-pass membrane protein</topology>
    </subcellularLocation>
    <subcellularLocation>
        <location evidence="10">Bacterial flagellum basal body</location>
    </subcellularLocation>
</comment>
<keyword evidence="4 10" id="KW-1003">Cell membrane</keyword>
<dbReference type="GO" id="GO:0009425">
    <property type="term" value="C:bacterial-type flagellum basal body"/>
    <property type="evidence" value="ECO:0007669"/>
    <property type="project" value="UniProtKB-SubCell"/>
</dbReference>
<organism evidence="11 12">
    <name type="scientific">Couchioplanes caeruleus subsp. caeruleus</name>
    <dbReference type="NCBI Taxonomy" id="56427"/>
    <lineage>
        <taxon>Bacteria</taxon>
        <taxon>Bacillati</taxon>
        <taxon>Actinomycetota</taxon>
        <taxon>Actinomycetes</taxon>
        <taxon>Micromonosporales</taxon>
        <taxon>Micromonosporaceae</taxon>
        <taxon>Couchioplanes</taxon>
    </lineage>
</organism>
<dbReference type="GO" id="GO:0044780">
    <property type="term" value="P:bacterial-type flagellum assembly"/>
    <property type="evidence" value="ECO:0007669"/>
    <property type="project" value="UniProtKB-UniRule"/>
</dbReference>
<comment type="similarity">
    <text evidence="2 10">Belongs to the FliR/MopE/SpaR family.</text>
</comment>
<feature type="transmembrane region" description="Helical" evidence="10">
    <location>
        <begin position="213"/>
        <end position="233"/>
    </location>
</feature>
<keyword evidence="7 10" id="KW-0472">Membrane</keyword>
<evidence type="ECO:0000256" key="6">
    <source>
        <dbReference type="ARBA" id="ARBA00022989"/>
    </source>
</evidence>
<protein>
    <recommendedName>
        <fullName evidence="3 9">Flagellar biosynthetic protein FliR</fullName>
    </recommendedName>
</protein>
<dbReference type="InterPro" id="IPR002010">
    <property type="entry name" value="T3SS_IM_R"/>
</dbReference>
<keyword evidence="6 10" id="KW-1133">Transmembrane helix</keyword>
<dbReference type="GO" id="GO:0005886">
    <property type="term" value="C:plasma membrane"/>
    <property type="evidence" value="ECO:0007669"/>
    <property type="project" value="UniProtKB-SubCell"/>
</dbReference>
<dbReference type="PANTHER" id="PTHR30065">
    <property type="entry name" value="FLAGELLAR BIOSYNTHETIC PROTEIN FLIR"/>
    <property type="match status" value="1"/>
</dbReference>
<comment type="function">
    <text evidence="1 10">Role in flagellar biosynthesis.</text>
</comment>
<comment type="caution">
    <text evidence="11">The sequence shown here is derived from an EMBL/GenBank/DDBJ whole genome shotgun (WGS) entry which is preliminary data.</text>
</comment>
<accession>A0A1K0FAU3</accession>
<evidence type="ECO:0000256" key="2">
    <source>
        <dbReference type="ARBA" id="ARBA00009772"/>
    </source>
</evidence>
<dbReference type="Proteomes" id="UP000182486">
    <property type="component" value="Unassembled WGS sequence"/>
</dbReference>
<dbReference type="PRINTS" id="PR00953">
    <property type="entry name" value="TYPE3IMRPROT"/>
</dbReference>
<evidence type="ECO:0000256" key="7">
    <source>
        <dbReference type="ARBA" id="ARBA00023136"/>
    </source>
</evidence>
<evidence type="ECO:0000256" key="8">
    <source>
        <dbReference type="ARBA" id="ARBA00023143"/>
    </source>
</evidence>
<dbReference type="PANTHER" id="PTHR30065:SF1">
    <property type="entry name" value="SURFACE PRESENTATION OF ANTIGENS PROTEIN SPAR"/>
    <property type="match status" value="1"/>
</dbReference>
<sequence>MNWDLPIAQLLAIFLGAARAGAWLMLCPPFNSRLIPGQIKVLLSIGLALPMAPHLQATLPSIETSAILAATLLQVFVGAALGFITYLFFAAIQAAGDMIDVFGGFALAAAYDPLSQNQSSVFGRFYNLVAATLLFASEGHQLVLRGFLESYKTLPLNSSFSMATFNRVLTEGIDDMFVAAVQIAGPLIAVLFLTDVAFGLLNRVAPALNAFQLGFPAKIFLVLTLSGTAITILPQALDGLIDKAVSAVVHLSGGG</sequence>
<evidence type="ECO:0000313" key="12">
    <source>
        <dbReference type="Proteomes" id="UP000182486"/>
    </source>
</evidence>
<evidence type="ECO:0000256" key="1">
    <source>
        <dbReference type="ARBA" id="ARBA00002578"/>
    </source>
</evidence>
<keyword evidence="8 10" id="KW-0975">Bacterial flagellum</keyword>
<evidence type="ECO:0000256" key="9">
    <source>
        <dbReference type="NCBIfam" id="TIGR01400"/>
    </source>
</evidence>
<evidence type="ECO:0000313" key="11">
    <source>
        <dbReference type="EMBL" id="OJF09872.1"/>
    </source>
</evidence>
<keyword evidence="11" id="KW-0969">Cilium</keyword>
<evidence type="ECO:0000256" key="5">
    <source>
        <dbReference type="ARBA" id="ARBA00022692"/>
    </source>
</evidence>
<feature type="transmembrane region" description="Helical" evidence="10">
    <location>
        <begin position="65"/>
        <end position="89"/>
    </location>
</feature>
<proteinExistence type="inferred from homology"/>
<evidence type="ECO:0000256" key="3">
    <source>
        <dbReference type="ARBA" id="ARBA00021717"/>
    </source>
</evidence>
<evidence type="ECO:0000256" key="4">
    <source>
        <dbReference type="ARBA" id="ARBA00022475"/>
    </source>
</evidence>
<name>A0A1K0FAU3_9ACTN</name>
<keyword evidence="5 10" id="KW-0812">Transmembrane</keyword>
<dbReference type="AlphaFoldDB" id="A0A1K0FAU3"/>
<keyword evidence="11" id="KW-0966">Cell projection</keyword>
<dbReference type="NCBIfam" id="TIGR01400">
    <property type="entry name" value="fliR"/>
    <property type="match status" value="1"/>
</dbReference>
<feature type="transmembrane region" description="Helical" evidence="10">
    <location>
        <begin position="177"/>
        <end position="201"/>
    </location>
</feature>
<dbReference type="GO" id="GO:0006605">
    <property type="term" value="P:protein targeting"/>
    <property type="evidence" value="ECO:0007669"/>
    <property type="project" value="UniProtKB-UniRule"/>
</dbReference>
<reference evidence="11 12" key="1">
    <citation type="submission" date="2016-09" db="EMBL/GenBank/DDBJ databases">
        <title>Couchioplanes caeruleus draft genome sequence.</title>
        <authorList>
            <person name="Sheehan J."/>
            <person name="Caffrey P."/>
        </authorList>
    </citation>
    <scope>NUCLEOTIDE SEQUENCE [LARGE SCALE GENOMIC DNA]</scope>
    <source>
        <strain evidence="11 12">DSM 43634</strain>
    </source>
</reference>
<feature type="transmembrane region" description="Helical" evidence="10">
    <location>
        <begin position="39"/>
        <end position="59"/>
    </location>
</feature>
<dbReference type="InterPro" id="IPR006303">
    <property type="entry name" value="FliR"/>
</dbReference>
<gene>
    <name evidence="11" type="ORF">BG844_35245</name>
</gene>
<dbReference type="Pfam" id="PF01311">
    <property type="entry name" value="Bac_export_1"/>
    <property type="match status" value="1"/>
</dbReference>